<comment type="caution">
    <text evidence="5">The sequence shown here is derived from an EMBL/GenBank/DDBJ whole genome shotgun (WGS) entry which is preliminary data.</text>
</comment>
<protein>
    <recommendedName>
        <fullName evidence="4">Fe2OG dioxygenase domain-containing protein</fullName>
    </recommendedName>
</protein>
<dbReference type="EMBL" id="SDRB02006576">
    <property type="protein sequence ID" value="THG12390.1"/>
    <property type="molecule type" value="Genomic_DNA"/>
</dbReference>
<dbReference type="InterPro" id="IPR050231">
    <property type="entry name" value="Iron_ascorbate_oxido_reductase"/>
</dbReference>
<proteinExistence type="inferred from homology"/>
<evidence type="ECO:0000256" key="1">
    <source>
        <dbReference type="ARBA" id="ARBA00022723"/>
    </source>
</evidence>
<dbReference type="PANTHER" id="PTHR47990">
    <property type="entry name" value="2-OXOGLUTARATE (2OG) AND FE(II)-DEPENDENT OXYGENASE SUPERFAMILY PROTEIN-RELATED"/>
    <property type="match status" value="1"/>
</dbReference>
<keyword evidence="3" id="KW-0560">Oxidoreductase</keyword>
<dbReference type="GO" id="GO:0016705">
    <property type="term" value="F:oxidoreductase activity, acting on paired donors, with incorporation or reduction of molecular oxygen"/>
    <property type="evidence" value="ECO:0007669"/>
    <property type="project" value="UniProtKB-ARBA"/>
</dbReference>
<reference evidence="5 6" key="1">
    <citation type="journal article" date="2018" name="Proc. Natl. Acad. Sci. U.S.A.">
        <title>Draft genome sequence of Camellia sinensis var. sinensis provides insights into the evolution of the tea genome and tea quality.</title>
        <authorList>
            <person name="Wei C."/>
            <person name="Yang H."/>
            <person name="Wang S."/>
            <person name="Zhao J."/>
            <person name="Liu C."/>
            <person name="Gao L."/>
            <person name="Xia E."/>
            <person name="Lu Y."/>
            <person name="Tai Y."/>
            <person name="She G."/>
            <person name="Sun J."/>
            <person name="Cao H."/>
            <person name="Tong W."/>
            <person name="Gao Q."/>
            <person name="Li Y."/>
            <person name="Deng W."/>
            <person name="Jiang X."/>
            <person name="Wang W."/>
            <person name="Chen Q."/>
            <person name="Zhang S."/>
            <person name="Li H."/>
            <person name="Wu J."/>
            <person name="Wang P."/>
            <person name="Li P."/>
            <person name="Shi C."/>
            <person name="Zheng F."/>
            <person name="Jian J."/>
            <person name="Huang B."/>
            <person name="Shan D."/>
            <person name="Shi M."/>
            <person name="Fang C."/>
            <person name="Yue Y."/>
            <person name="Li F."/>
            <person name="Li D."/>
            <person name="Wei S."/>
            <person name="Han B."/>
            <person name="Jiang C."/>
            <person name="Yin Y."/>
            <person name="Xia T."/>
            <person name="Zhang Z."/>
            <person name="Bennetzen J.L."/>
            <person name="Zhao S."/>
            <person name="Wan X."/>
        </authorList>
    </citation>
    <scope>NUCLEOTIDE SEQUENCE [LARGE SCALE GENOMIC DNA]</scope>
    <source>
        <strain evidence="6">cv. Shuchazao</strain>
        <tissue evidence="5">Leaf</tissue>
    </source>
</reference>
<dbReference type="InterPro" id="IPR044861">
    <property type="entry name" value="IPNS-like_FE2OG_OXY"/>
</dbReference>
<dbReference type="SUPFAM" id="SSF51197">
    <property type="entry name" value="Clavaminate synthase-like"/>
    <property type="match status" value="1"/>
</dbReference>
<dbReference type="PROSITE" id="PS51471">
    <property type="entry name" value="FE2OG_OXY"/>
    <property type="match status" value="1"/>
</dbReference>
<dbReference type="AlphaFoldDB" id="A0A4S4E8G7"/>
<accession>A0A4S4E8G7</accession>
<dbReference type="Proteomes" id="UP000306102">
    <property type="component" value="Unassembled WGS sequence"/>
</dbReference>
<gene>
    <name evidence="5" type="ORF">TEA_011108</name>
</gene>
<evidence type="ECO:0000259" key="4">
    <source>
        <dbReference type="PROSITE" id="PS51471"/>
    </source>
</evidence>
<organism evidence="5 6">
    <name type="scientific">Camellia sinensis var. sinensis</name>
    <name type="common">China tea</name>
    <dbReference type="NCBI Taxonomy" id="542762"/>
    <lineage>
        <taxon>Eukaryota</taxon>
        <taxon>Viridiplantae</taxon>
        <taxon>Streptophyta</taxon>
        <taxon>Embryophyta</taxon>
        <taxon>Tracheophyta</taxon>
        <taxon>Spermatophyta</taxon>
        <taxon>Magnoliopsida</taxon>
        <taxon>eudicotyledons</taxon>
        <taxon>Gunneridae</taxon>
        <taxon>Pentapetalae</taxon>
        <taxon>asterids</taxon>
        <taxon>Ericales</taxon>
        <taxon>Theaceae</taxon>
        <taxon>Camellia</taxon>
    </lineage>
</organism>
<sequence>MGSICIPVIDMKEDSVGQSEKIVEACREWGCFRIINHGVSPELMAEMKVATQSLMELPVEIKRRRYHPVESYGYIPVNNVSPVYESLLACHDSCVPGALDNFLDLMAVSPHLRKTVVKYFEAINEQALDMGRKLGEGMGLKGDLFKDWSSQMRLNKYHFNPEFVGSSALYLHTDPGFLTILQDDEIVGGLEVVHGKTGERVHVDPMPDSLLVNLGDMATIWSNGRLPSVKHRVQCYEVKTRFSIVFFVFGPNDRAIEQPPELVDSQHPRLYNPIKFADYRLLRLSNNLFTGAFELLRINS</sequence>
<evidence type="ECO:0000313" key="5">
    <source>
        <dbReference type="EMBL" id="THG12390.1"/>
    </source>
</evidence>
<dbReference type="STRING" id="542762.A0A4S4E8G7"/>
<comment type="similarity">
    <text evidence="3">Belongs to the iron/ascorbate-dependent oxidoreductase family.</text>
</comment>
<evidence type="ECO:0000256" key="2">
    <source>
        <dbReference type="ARBA" id="ARBA00023004"/>
    </source>
</evidence>
<keyword evidence="1 3" id="KW-0479">Metal-binding</keyword>
<dbReference type="Gene3D" id="2.60.120.330">
    <property type="entry name" value="B-lactam Antibiotic, Isopenicillin N Synthase, Chain"/>
    <property type="match status" value="1"/>
</dbReference>
<name>A0A4S4E8G7_CAMSN</name>
<dbReference type="GO" id="GO:0046872">
    <property type="term" value="F:metal ion binding"/>
    <property type="evidence" value="ECO:0007669"/>
    <property type="project" value="UniProtKB-KW"/>
</dbReference>
<dbReference type="InterPro" id="IPR005123">
    <property type="entry name" value="Oxoglu/Fe-dep_dioxygenase_dom"/>
</dbReference>
<evidence type="ECO:0000313" key="6">
    <source>
        <dbReference type="Proteomes" id="UP000306102"/>
    </source>
</evidence>
<dbReference type="InterPro" id="IPR027443">
    <property type="entry name" value="IPNS-like_sf"/>
</dbReference>
<keyword evidence="2 3" id="KW-0408">Iron</keyword>
<dbReference type="Pfam" id="PF03171">
    <property type="entry name" value="2OG-FeII_Oxy"/>
    <property type="match status" value="1"/>
</dbReference>
<keyword evidence="6" id="KW-1185">Reference proteome</keyword>
<dbReference type="Pfam" id="PF14226">
    <property type="entry name" value="DIOX_N"/>
    <property type="match status" value="1"/>
</dbReference>
<evidence type="ECO:0000256" key="3">
    <source>
        <dbReference type="RuleBase" id="RU003682"/>
    </source>
</evidence>
<dbReference type="InterPro" id="IPR026992">
    <property type="entry name" value="DIOX_N"/>
</dbReference>
<feature type="domain" description="Fe2OG dioxygenase" evidence="4">
    <location>
        <begin position="148"/>
        <end position="250"/>
    </location>
</feature>